<dbReference type="GO" id="GO:0004497">
    <property type="term" value="F:monooxygenase activity"/>
    <property type="evidence" value="ECO:0007669"/>
    <property type="project" value="UniProtKB-KW"/>
</dbReference>
<dbReference type="PANTHER" id="PTHR43004:SF19">
    <property type="entry name" value="BINDING MONOOXYGENASE, PUTATIVE (JCVI)-RELATED"/>
    <property type="match status" value="1"/>
</dbReference>
<gene>
    <name evidence="5" type="ORF">ABVQ20_00980</name>
</gene>
<name>A0ABV2D698_9HYPH</name>
<dbReference type="InterPro" id="IPR050641">
    <property type="entry name" value="RIFMO-like"/>
</dbReference>
<dbReference type="InterPro" id="IPR002938">
    <property type="entry name" value="FAD-bd"/>
</dbReference>
<keyword evidence="5" id="KW-0560">Oxidoreductase</keyword>
<dbReference type="Pfam" id="PF21274">
    <property type="entry name" value="Rng_hyd_C"/>
    <property type="match status" value="1"/>
</dbReference>
<comment type="cofactor">
    <cofactor evidence="1">
        <name>FAD</name>
        <dbReference type="ChEBI" id="CHEBI:57692"/>
    </cofactor>
</comment>
<dbReference type="Proteomes" id="UP001548832">
    <property type="component" value="Unassembled WGS sequence"/>
</dbReference>
<evidence type="ECO:0000313" key="5">
    <source>
        <dbReference type="EMBL" id="MET2825545.1"/>
    </source>
</evidence>
<comment type="caution">
    <text evidence="5">The sequence shown here is derived from an EMBL/GenBank/DDBJ whole genome shotgun (WGS) entry which is preliminary data.</text>
</comment>
<evidence type="ECO:0000256" key="1">
    <source>
        <dbReference type="ARBA" id="ARBA00001974"/>
    </source>
</evidence>
<evidence type="ECO:0000259" key="4">
    <source>
        <dbReference type="Pfam" id="PF01494"/>
    </source>
</evidence>
<dbReference type="Pfam" id="PF01494">
    <property type="entry name" value="FAD_binding_3"/>
    <property type="match status" value="1"/>
</dbReference>
<keyword evidence="2" id="KW-0285">Flavoprotein</keyword>
<reference evidence="5 6" key="1">
    <citation type="submission" date="2024-06" db="EMBL/GenBank/DDBJ databases">
        <authorList>
            <person name="Kim D.-U."/>
        </authorList>
    </citation>
    <scope>NUCLEOTIDE SEQUENCE [LARGE SCALE GENOMIC DNA]</scope>
    <source>
        <strain evidence="5 6">KACC15460</strain>
    </source>
</reference>
<evidence type="ECO:0000256" key="2">
    <source>
        <dbReference type="ARBA" id="ARBA00022630"/>
    </source>
</evidence>
<keyword evidence="3" id="KW-0274">FAD</keyword>
<dbReference type="Gene3D" id="3.50.50.60">
    <property type="entry name" value="FAD/NAD(P)-binding domain"/>
    <property type="match status" value="1"/>
</dbReference>
<dbReference type="RefSeq" id="WP_354462077.1">
    <property type="nucleotide sequence ID" value="NZ_JBEWSZ010000001.1"/>
</dbReference>
<dbReference type="SUPFAM" id="SSF51905">
    <property type="entry name" value="FAD/NAD(P)-binding domain"/>
    <property type="match status" value="1"/>
</dbReference>
<evidence type="ECO:0000313" key="6">
    <source>
        <dbReference type="Proteomes" id="UP001548832"/>
    </source>
</evidence>
<accession>A0ABV2D698</accession>
<protein>
    <submittedName>
        <fullName evidence="5">FAD-dependent monooxygenase</fullName>
    </submittedName>
</protein>
<proteinExistence type="predicted"/>
<dbReference type="InterPro" id="IPR036188">
    <property type="entry name" value="FAD/NAD-bd_sf"/>
</dbReference>
<feature type="domain" description="FAD-binding" evidence="4">
    <location>
        <begin position="5"/>
        <end position="342"/>
    </location>
</feature>
<dbReference type="PANTHER" id="PTHR43004">
    <property type="entry name" value="TRK SYSTEM POTASSIUM UPTAKE PROTEIN"/>
    <property type="match status" value="1"/>
</dbReference>
<keyword evidence="6" id="KW-1185">Reference proteome</keyword>
<sequence length="504" mass="53870">MAGHAVTIAGGGPTGLMLAGELALAGVDVAIVERRASQELAGSRAGGLHSRTIEILDQRGIADRFLSEGQKAQVGMFAGIQLDISDFPTRHDYGLGLRQNHIERILAGWVDELAVPIYRGTEVTGFAQDDAGVDVQLSDGRSLRANYLVGCDGGRSLIRKAAGIAFPGSDPTISNLIAEAELAEEPPEWGIRRDALGIHALGRVEYTIRDGKVVYADEGPVGVLVTERHVGATTEPTLRDVSETLIAVYGTDYGIHSPTWISRFTDTTRQAETYRKGRVLIAGDAAHVHPPDGGQGLQTGVQDAMNLGWKLAQVVKGTSPESLLDTYHAERHPVAARVLRNTMASVTLRREDDRTKALRDTMTELLGMEEPRKHFAAMMAGLDIHYDLGAGHPLLGRRVPDLDIVTADGPLRVFTLLQGARPVLLNLGEPGGLDIAPWADRVQQIDARYAGKWELPVLGPVAAPGAVLIRPDGYVAWVGDSTQLGLADALTTWFGPPVAGHGPG</sequence>
<dbReference type="NCBIfam" id="NF005303">
    <property type="entry name" value="PRK06834.1"/>
    <property type="match status" value="1"/>
</dbReference>
<evidence type="ECO:0000256" key="3">
    <source>
        <dbReference type="ARBA" id="ARBA00022827"/>
    </source>
</evidence>
<dbReference type="Gene3D" id="3.30.70.2450">
    <property type="match status" value="1"/>
</dbReference>
<organism evidence="5 6">
    <name type="scientific">Mesorhizobium shangrilense</name>
    <dbReference type="NCBI Taxonomy" id="460060"/>
    <lineage>
        <taxon>Bacteria</taxon>
        <taxon>Pseudomonadati</taxon>
        <taxon>Pseudomonadota</taxon>
        <taxon>Alphaproteobacteria</taxon>
        <taxon>Hyphomicrobiales</taxon>
        <taxon>Phyllobacteriaceae</taxon>
        <taxon>Mesorhizobium</taxon>
    </lineage>
</organism>
<dbReference type="EMBL" id="JBEWSZ010000001">
    <property type="protein sequence ID" value="MET2825545.1"/>
    <property type="molecule type" value="Genomic_DNA"/>
</dbReference>
<keyword evidence="5" id="KW-0503">Monooxygenase</keyword>
<dbReference type="PRINTS" id="PR00420">
    <property type="entry name" value="RNGMNOXGNASE"/>
</dbReference>
<dbReference type="Gene3D" id="3.40.30.120">
    <property type="match status" value="1"/>
</dbReference>